<evidence type="ECO:0000313" key="2">
    <source>
        <dbReference type="Proteomes" id="UP001183388"/>
    </source>
</evidence>
<gene>
    <name evidence="1" type="ORF">RM780_24055</name>
</gene>
<name>A0ABU2LEJ2_9ACTN</name>
<dbReference type="EMBL" id="JAVREN010000053">
    <property type="protein sequence ID" value="MDT0310004.1"/>
    <property type="molecule type" value="Genomic_DNA"/>
</dbReference>
<dbReference type="RefSeq" id="WP_311632979.1">
    <property type="nucleotide sequence ID" value="NZ_JAVREN010000053.1"/>
</dbReference>
<dbReference type="Proteomes" id="UP001183388">
    <property type="component" value="Unassembled WGS sequence"/>
</dbReference>
<comment type="caution">
    <text evidence="1">The sequence shown here is derived from an EMBL/GenBank/DDBJ whole genome shotgun (WGS) entry which is preliminary data.</text>
</comment>
<sequence>TALLLLRGRPRHTPRPHPARPLLARLARRAAAAACAAAAGWALAPAGPAPLPGLALGGTAVLAVFAALAAASGALHPPQATHAPVTDQPKVPPP</sequence>
<feature type="non-terminal residue" evidence="1">
    <location>
        <position position="1"/>
    </location>
</feature>
<evidence type="ECO:0000313" key="1">
    <source>
        <dbReference type="EMBL" id="MDT0310004.1"/>
    </source>
</evidence>
<organism evidence="1 2">
    <name type="scientific">Streptomyces boetiae</name>
    <dbReference type="NCBI Taxonomy" id="3075541"/>
    <lineage>
        <taxon>Bacteria</taxon>
        <taxon>Bacillati</taxon>
        <taxon>Actinomycetota</taxon>
        <taxon>Actinomycetes</taxon>
        <taxon>Kitasatosporales</taxon>
        <taxon>Streptomycetaceae</taxon>
        <taxon>Streptomyces</taxon>
    </lineage>
</organism>
<proteinExistence type="predicted"/>
<reference evidence="2" key="1">
    <citation type="submission" date="2023-07" db="EMBL/GenBank/DDBJ databases">
        <title>30 novel species of actinomycetes from the DSMZ collection.</title>
        <authorList>
            <person name="Nouioui I."/>
        </authorList>
    </citation>
    <scope>NUCLEOTIDE SEQUENCE [LARGE SCALE GENOMIC DNA]</scope>
    <source>
        <strain evidence="2">DSM 44917</strain>
    </source>
</reference>
<protein>
    <submittedName>
        <fullName evidence="1">Uncharacterized protein</fullName>
    </submittedName>
</protein>
<keyword evidence="2" id="KW-1185">Reference proteome</keyword>
<accession>A0ABU2LEJ2</accession>